<dbReference type="AlphaFoldDB" id="A0A9K3NDM5"/>
<evidence type="ECO:0000256" key="2">
    <source>
        <dbReference type="SAM" id="MobiDB-lite"/>
    </source>
</evidence>
<protein>
    <submittedName>
        <fullName evidence="3">Uncharacterized protein</fullName>
    </submittedName>
</protein>
<feature type="compositionally biased region" description="Acidic residues" evidence="2">
    <location>
        <begin position="193"/>
        <end position="202"/>
    </location>
</feature>
<feature type="region of interest" description="Disordered" evidence="2">
    <location>
        <begin position="111"/>
        <end position="202"/>
    </location>
</feature>
<accession>A0A9K3NDM5</accession>
<organism evidence="3 4">
    <name type="scientific">Helianthus annuus</name>
    <name type="common">Common sunflower</name>
    <dbReference type="NCBI Taxonomy" id="4232"/>
    <lineage>
        <taxon>Eukaryota</taxon>
        <taxon>Viridiplantae</taxon>
        <taxon>Streptophyta</taxon>
        <taxon>Embryophyta</taxon>
        <taxon>Tracheophyta</taxon>
        <taxon>Spermatophyta</taxon>
        <taxon>Magnoliopsida</taxon>
        <taxon>eudicotyledons</taxon>
        <taxon>Gunneridae</taxon>
        <taxon>Pentapetalae</taxon>
        <taxon>asterids</taxon>
        <taxon>campanulids</taxon>
        <taxon>Asterales</taxon>
        <taxon>Asteraceae</taxon>
        <taxon>Asteroideae</taxon>
        <taxon>Heliantheae alliance</taxon>
        <taxon>Heliantheae</taxon>
        <taxon>Helianthus</taxon>
    </lineage>
</organism>
<sequence>MWDFGGVTQTPHKRPPNSSFLDYVVVSDTLSGLDAGAKRQSRDPEDDATLTEMMKKRKVLEDKKRELDAQAAAALAEKKSKFQKESVIAPSESEIDLGVFSKKTGNRLEKIFRSSSAPRASSKSARFGSEIDISKITPPTSPPSKPLDLSPPHADPKGKGKEDDVEVDQTEKVVENVTAGAGRDDVHAKGMETEYESSEATP</sequence>
<dbReference type="EMBL" id="MNCJ02000323">
    <property type="protein sequence ID" value="KAF5796642.1"/>
    <property type="molecule type" value="Genomic_DNA"/>
</dbReference>
<comment type="caution">
    <text evidence="3">The sequence shown here is derived from an EMBL/GenBank/DDBJ whole genome shotgun (WGS) entry which is preliminary data.</text>
</comment>
<proteinExistence type="predicted"/>
<dbReference type="Proteomes" id="UP000215914">
    <property type="component" value="Unassembled WGS sequence"/>
</dbReference>
<name>A0A9K3NDM5_HELAN</name>
<keyword evidence="4" id="KW-1185">Reference proteome</keyword>
<feature type="compositionally biased region" description="Low complexity" evidence="2">
    <location>
        <begin position="113"/>
        <end position="126"/>
    </location>
</feature>
<reference evidence="3" key="2">
    <citation type="submission" date="2020-06" db="EMBL/GenBank/DDBJ databases">
        <title>Helianthus annuus Genome sequencing and assembly Release 2.</title>
        <authorList>
            <person name="Gouzy J."/>
            <person name="Langlade N."/>
            <person name="Munos S."/>
        </authorList>
    </citation>
    <scope>NUCLEOTIDE SEQUENCE</scope>
    <source>
        <tissue evidence="3">Leaves</tissue>
    </source>
</reference>
<evidence type="ECO:0000256" key="1">
    <source>
        <dbReference type="SAM" id="Coils"/>
    </source>
</evidence>
<feature type="compositionally biased region" description="Basic and acidic residues" evidence="2">
    <location>
        <begin position="182"/>
        <end position="192"/>
    </location>
</feature>
<dbReference type="Gramene" id="mRNA:HanXRQr2_Chr08g0354101">
    <property type="protein sequence ID" value="mRNA:HanXRQr2_Chr08g0354101"/>
    <property type="gene ID" value="HanXRQr2_Chr08g0354101"/>
</dbReference>
<gene>
    <name evidence="3" type="ORF">HanXRQr2_Chr08g0354101</name>
</gene>
<evidence type="ECO:0000313" key="3">
    <source>
        <dbReference type="EMBL" id="KAF5796642.1"/>
    </source>
</evidence>
<keyword evidence="1" id="KW-0175">Coiled coil</keyword>
<feature type="coiled-coil region" evidence="1">
    <location>
        <begin position="50"/>
        <end position="77"/>
    </location>
</feature>
<evidence type="ECO:0000313" key="4">
    <source>
        <dbReference type="Proteomes" id="UP000215914"/>
    </source>
</evidence>
<reference evidence="3" key="1">
    <citation type="journal article" date="2017" name="Nature">
        <title>The sunflower genome provides insights into oil metabolism, flowering and Asterid evolution.</title>
        <authorList>
            <person name="Badouin H."/>
            <person name="Gouzy J."/>
            <person name="Grassa C.J."/>
            <person name="Murat F."/>
            <person name="Staton S.E."/>
            <person name="Cottret L."/>
            <person name="Lelandais-Briere C."/>
            <person name="Owens G.L."/>
            <person name="Carrere S."/>
            <person name="Mayjonade B."/>
            <person name="Legrand L."/>
            <person name="Gill N."/>
            <person name="Kane N.C."/>
            <person name="Bowers J.E."/>
            <person name="Hubner S."/>
            <person name="Bellec A."/>
            <person name="Berard A."/>
            <person name="Berges H."/>
            <person name="Blanchet N."/>
            <person name="Boniface M.C."/>
            <person name="Brunel D."/>
            <person name="Catrice O."/>
            <person name="Chaidir N."/>
            <person name="Claudel C."/>
            <person name="Donnadieu C."/>
            <person name="Faraut T."/>
            <person name="Fievet G."/>
            <person name="Helmstetter N."/>
            <person name="King M."/>
            <person name="Knapp S.J."/>
            <person name="Lai Z."/>
            <person name="Le Paslier M.C."/>
            <person name="Lippi Y."/>
            <person name="Lorenzon L."/>
            <person name="Mandel J.R."/>
            <person name="Marage G."/>
            <person name="Marchand G."/>
            <person name="Marquand E."/>
            <person name="Bret-Mestries E."/>
            <person name="Morien E."/>
            <person name="Nambeesan S."/>
            <person name="Nguyen T."/>
            <person name="Pegot-Espagnet P."/>
            <person name="Pouilly N."/>
            <person name="Raftis F."/>
            <person name="Sallet E."/>
            <person name="Schiex T."/>
            <person name="Thomas J."/>
            <person name="Vandecasteele C."/>
            <person name="Vares D."/>
            <person name="Vear F."/>
            <person name="Vautrin S."/>
            <person name="Crespi M."/>
            <person name="Mangin B."/>
            <person name="Burke J.M."/>
            <person name="Salse J."/>
            <person name="Munos S."/>
            <person name="Vincourt P."/>
            <person name="Rieseberg L.H."/>
            <person name="Langlade N.B."/>
        </authorList>
    </citation>
    <scope>NUCLEOTIDE SEQUENCE</scope>
    <source>
        <tissue evidence="3">Leaves</tissue>
    </source>
</reference>